<evidence type="ECO:0000256" key="9">
    <source>
        <dbReference type="ARBA" id="ARBA00023012"/>
    </source>
</evidence>
<dbReference type="InterPro" id="IPR036890">
    <property type="entry name" value="HATPase_C_sf"/>
</dbReference>
<dbReference type="SMART" id="SM00086">
    <property type="entry name" value="PAC"/>
    <property type="match status" value="2"/>
</dbReference>
<dbReference type="RefSeq" id="WP_091689866.1">
    <property type="nucleotide sequence ID" value="NZ_CAAGSJ010000005.1"/>
</dbReference>
<dbReference type="Gene3D" id="3.30.450.20">
    <property type="entry name" value="PAS domain"/>
    <property type="match status" value="2"/>
</dbReference>
<dbReference type="PANTHER" id="PTHR43047">
    <property type="entry name" value="TWO-COMPONENT HISTIDINE PROTEIN KINASE"/>
    <property type="match status" value="1"/>
</dbReference>
<evidence type="ECO:0000256" key="11">
    <source>
        <dbReference type="ARBA" id="ARBA00023306"/>
    </source>
</evidence>
<dbReference type="InterPro" id="IPR003018">
    <property type="entry name" value="GAF"/>
</dbReference>
<evidence type="ECO:0000256" key="3">
    <source>
        <dbReference type="ARBA" id="ARBA00012438"/>
    </source>
</evidence>
<dbReference type="InterPro" id="IPR001610">
    <property type="entry name" value="PAC"/>
</dbReference>
<dbReference type="AlphaFoldDB" id="A0A1H9ZYP1"/>
<evidence type="ECO:0000256" key="8">
    <source>
        <dbReference type="ARBA" id="ARBA00022840"/>
    </source>
</evidence>
<dbReference type="InterPro" id="IPR004358">
    <property type="entry name" value="Sig_transdc_His_kin-like_C"/>
</dbReference>
<keyword evidence="11" id="KW-0131">Cell cycle</keyword>
<dbReference type="Proteomes" id="UP000243338">
    <property type="component" value="Unassembled WGS sequence"/>
</dbReference>
<evidence type="ECO:0000259" key="12">
    <source>
        <dbReference type="PROSITE" id="PS50109"/>
    </source>
</evidence>
<keyword evidence="4" id="KW-0597">Phosphoprotein</keyword>
<evidence type="ECO:0000256" key="6">
    <source>
        <dbReference type="ARBA" id="ARBA00022741"/>
    </source>
</evidence>
<dbReference type="Pfam" id="PF01590">
    <property type="entry name" value="GAF"/>
    <property type="match status" value="1"/>
</dbReference>
<organism evidence="14 15">
    <name type="scientific">Methanococcoides vulcani</name>
    <dbReference type="NCBI Taxonomy" id="1353158"/>
    <lineage>
        <taxon>Archaea</taxon>
        <taxon>Methanobacteriati</taxon>
        <taxon>Methanobacteriota</taxon>
        <taxon>Stenosarchaea group</taxon>
        <taxon>Methanomicrobia</taxon>
        <taxon>Methanosarcinales</taxon>
        <taxon>Methanosarcinaceae</taxon>
        <taxon>Methanococcoides</taxon>
    </lineage>
</organism>
<evidence type="ECO:0000256" key="10">
    <source>
        <dbReference type="ARBA" id="ARBA00023136"/>
    </source>
</evidence>
<dbReference type="SUPFAM" id="SSF47384">
    <property type="entry name" value="Homodimeric domain of signal transducing histidine kinase"/>
    <property type="match status" value="1"/>
</dbReference>
<feature type="domain" description="PAS" evidence="13">
    <location>
        <begin position="15"/>
        <end position="61"/>
    </location>
</feature>
<dbReference type="PANTHER" id="PTHR43047:SF72">
    <property type="entry name" value="OSMOSENSING HISTIDINE PROTEIN KINASE SLN1"/>
    <property type="match status" value="1"/>
</dbReference>
<dbReference type="InterPro" id="IPR003661">
    <property type="entry name" value="HisK_dim/P_dom"/>
</dbReference>
<dbReference type="CDD" id="cd00130">
    <property type="entry name" value="PAS"/>
    <property type="match status" value="1"/>
</dbReference>
<comment type="catalytic activity">
    <reaction evidence="1">
        <text>ATP + protein L-histidine = ADP + protein N-phospho-L-histidine.</text>
        <dbReference type="EC" id="2.7.13.3"/>
    </reaction>
</comment>
<keyword evidence="5" id="KW-0808">Transferase</keyword>
<dbReference type="GO" id="GO:0009927">
    <property type="term" value="F:histidine phosphotransfer kinase activity"/>
    <property type="evidence" value="ECO:0007669"/>
    <property type="project" value="TreeGrafter"/>
</dbReference>
<keyword evidence="10" id="KW-0472">Membrane</keyword>
<evidence type="ECO:0000256" key="7">
    <source>
        <dbReference type="ARBA" id="ARBA00022777"/>
    </source>
</evidence>
<dbReference type="SMART" id="SM00387">
    <property type="entry name" value="HATPase_c"/>
    <property type="match status" value="1"/>
</dbReference>
<dbReference type="SMART" id="SM00388">
    <property type="entry name" value="HisKA"/>
    <property type="match status" value="1"/>
</dbReference>
<dbReference type="InterPro" id="IPR036097">
    <property type="entry name" value="HisK_dim/P_sf"/>
</dbReference>
<dbReference type="SMART" id="SM00091">
    <property type="entry name" value="PAS"/>
    <property type="match status" value="2"/>
</dbReference>
<dbReference type="PROSITE" id="PS50112">
    <property type="entry name" value="PAS"/>
    <property type="match status" value="2"/>
</dbReference>
<dbReference type="InterPro" id="IPR029016">
    <property type="entry name" value="GAF-like_dom_sf"/>
</dbReference>
<protein>
    <recommendedName>
        <fullName evidence="3">histidine kinase</fullName>
        <ecNumber evidence="3">2.7.13.3</ecNumber>
    </recommendedName>
</protein>
<reference evidence="15" key="1">
    <citation type="submission" date="2016-10" db="EMBL/GenBank/DDBJ databases">
        <authorList>
            <person name="Varghese N."/>
            <person name="Submissions S."/>
        </authorList>
    </citation>
    <scope>NUCLEOTIDE SEQUENCE [LARGE SCALE GENOMIC DNA]</scope>
    <source>
        <strain evidence="15">SLH 33</strain>
    </source>
</reference>
<evidence type="ECO:0000259" key="13">
    <source>
        <dbReference type="PROSITE" id="PS50112"/>
    </source>
</evidence>
<keyword evidence="7" id="KW-0418">Kinase</keyword>
<dbReference type="GO" id="GO:0005886">
    <property type="term" value="C:plasma membrane"/>
    <property type="evidence" value="ECO:0007669"/>
    <property type="project" value="TreeGrafter"/>
</dbReference>
<dbReference type="InterPro" id="IPR005467">
    <property type="entry name" value="His_kinase_dom"/>
</dbReference>
<dbReference type="FunFam" id="3.30.565.10:FF:000010">
    <property type="entry name" value="Sensor histidine kinase RcsC"/>
    <property type="match status" value="1"/>
</dbReference>
<dbReference type="Pfam" id="PF13426">
    <property type="entry name" value="PAS_9"/>
    <property type="match status" value="2"/>
</dbReference>
<dbReference type="EMBL" id="FOHQ01000003">
    <property type="protein sequence ID" value="SES86943.1"/>
    <property type="molecule type" value="Genomic_DNA"/>
</dbReference>
<dbReference type="Gene3D" id="3.30.450.40">
    <property type="match status" value="1"/>
</dbReference>
<dbReference type="SMART" id="SM00065">
    <property type="entry name" value="GAF"/>
    <property type="match status" value="1"/>
</dbReference>
<accession>A0A1H9ZYP1</accession>
<dbReference type="SUPFAM" id="SSF55785">
    <property type="entry name" value="PYP-like sensor domain (PAS domain)"/>
    <property type="match status" value="2"/>
</dbReference>
<keyword evidence="6" id="KW-0547">Nucleotide-binding</keyword>
<proteinExistence type="predicted"/>
<gene>
    <name evidence="14" type="ORF">SAMN04488587_1372</name>
</gene>
<evidence type="ECO:0000256" key="2">
    <source>
        <dbReference type="ARBA" id="ARBA00004370"/>
    </source>
</evidence>
<dbReference type="InterPro" id="IPR000014">
    <property type="entry name" value="PAS"/>
</dbReference>
<dbReference type="EC" id="2.7.13.3" evidence="3"/>
<evidence type="ECO:0000256" key="1">
    <source>
        <dbReference type="ARBA" id="ARBA00000085"/>
    </source>
</evidence>
<sequence length="672" mass="74839">MHSNNMGEMYTTHEEEKLIDIVLDSILSGVVIIDNKDHVIVDVNETAAKMIGLAKEDIIGNVCHKYICPAEIGQCPVFHPWQIIDRSECVLLNYKGESIPILKTVKKIKKDDHLYLIESFIDISKIKETKEELLVKEKAIDSSINAIALADLEGNLTYVNHSFLELWGYGDEKEVLGKLSVEFWQDESKAEEVKKALFFEGSWIGELLARKKDDTEFLVNLSANMVSNEFGKPVCMMASFVDITDIKKANLLIKRKLEIEETVASISSMFISPKNIDQTINVALEKICELCGCSRSYIFRFSNDGTRMSNTHEYCPEGISPQKGNLQDLTVDMFPWWMDKLHNGEAIHIKDVSALTEEASAEKEILEMQGIRSLIVLPIYMNGELTGFLGLDNVLNTGEWEEEDINILSLASLIIGAGLERRNAEDVLMNAKIAAEDANLAKTEFIANMNHELRTPLNSIIGFSDVLSSENFGTLNDTQKKYLSNVVINGQHLLRIINDLLDLSKIEAGKMELFPEKFVILDAINGIKATMMPLAKKKGVDLKCNINIGNPLIMADALKFKQILYNLVSNAIKFTDQGGSVTIGVNTSNELVSVFVEDTGLGISQNDQGKLFNPFSQVDSSNSREYDGTGLGLALVKNYVEMHGGKVWVDSEVGKGSKFTFTIPVENQITRA</sequence>
<evidence type="ECO:0000256" key="5">
    <source>
        <dbReference type="ARBA" id="ARBA00022679"/>
    </source>
</evidence>
<name>A0A1H9ZYP1_9EURY</name>
<keyword evidence="15" id="KW-1185">Reference proteome</keyword>
<keyword evidence="8" id="KW-0067">ATP-binding</keyword>
<dbReference type="Pfam" id="PF00512">
    <property type="entry name" value="HisKA"/>
    <property type="match status" value="1"/>
</dbReference>
<feature type="domain" description="PAS" evidence="13">
    <location>
        <begin position="137"/>
        <end position="173"/>
    </location>
</feature>
<dbReference type="SUPFAM" id="SSF55874">
    <property type="entry name" value="ATPase domain of HSP90 chaperone/DNA topoisomerase II/histidine kinase"/>
    <property type="match status" value="1"/>
</dbReference>
<dbReference type="Gene3D" id="1.10.287.130">
    <property type="match status" value="1"/>
</dbReference>
<evidence type="ECO:0000256" key="4">
    <source>
        <dbReference type="ARBA" id="ARBA00022553"/>
    </source>
</evidence>
<dbReference type="GO" id="GO:0000155">
    <property type="term" value="F:phosphorelay sensor kinase activity"/>
    <property type="evidence" value="ECO:0007669"/>
    <property type="project" value="InterPro"/>
</dbReference>
<evidence type="ECO:0000313" key="15">
    <source>
        <dbReference type="Proteomes" id="UP000243338"/>
    </source>
</evidence>
<dbReference type="PRINTS" id="PR00344">
    <property type="entry name" value="BCTRLSENSOR"/>
</dbReference>
<dbReference type="PROSITE" id="PS50109">
    <property type="entry name" value="HIS_KIN"/>
    <property type="match status" value="1"/>
</dbReference>
<dbReference type="Gene3D" id="3.30.565.10">
    <property type="entry name" value="Histidine kinase-like ATPase, C-terminal domain"/>
    <property type="match status" value="1"/>
</dbReference>
<feature type="domain" description="Histidine kinase" evidence="12">
    <location>
        <begin position="448"/>
        <end position="667"/>
    </location>
</feature>
<keyword evidence="9" id="KW-0902">Two-component regulatory system</keyword>
<dbReference type="STRING" id="1353158.SAMN04488587_1372"/>
<dbReference type="InterPro" id="IPR003594">
    <property type="entry name" value="HATPase_dom"/>
</dbReference>
<dbReference type="Pfam" id="PF02518">
    <property type="entry name" value="HATPase_c"/>
    <property type="match status" value="1"/>
</dbReference>
<dbReference type="InterPro" id="IPR035965">
    <property type="entry name" value="PAS-like_dom_sf"/>
</dbReference>
<evidence type="ECO:0000313" key="14">
    <source>
        <dbReference type="EMBL" id="SES86943.1"/>
    </source>
</evidence>
<dbReference type="OrthoDB" id="230688at2157"/>
<dbReference type="FunFam" id="1.10.287.130:FF:000038">
    <property type="entry name" value="Sensory transduction histidine kinase"/>
    <property type="match status" value="1"/>
</dbReference>
<comment type="subcellular location">
    <subcellularLocation>
        <location evidence="2">Membrane</location>
    </subcellularLocation>
</comment>
<dbReference type="CDD" id="cd00082">
    <property type="entry name" value="HisKA"/>
    <property type="match status" value="1"/>
</dbReference>
<dbReference type="CDD" id="cd16922">
    <property type="entry name" value="HATPase_EvgS-ArcB-TorS-like"/>
    <property type="match status" value="1"/>
</dbReference>
<dbReference type="GO" id="GO:0005524">
    <property type="term" value="F:ATP binding"/>
    <property type="evidence" value="ECO:0007669"/>
    <property type="project" value="UniProtKB-KW"/>
</dbReference>
<dbReference type="NCBIfam" id="TIGR00229">
    <property type="entry name" value="sensory_box"/>
    <property type="match status" value="2"/>
</dbReference>
<dbReference type="SUPFAM" id="SSF55781">
    <property type="entry name" value="GAF domain-like"/>
    <property type="match status" value="1"/>
</dbReference>